<dbReference type="InterPro" id="IPR041160">
    <property type="entry name" value="LD_cluster2"/>
</dbReference>
<dbReference type="EMBL" id="PZZW01000006">
    <property type="protein sequence ID" value="PTM77109.1"/>
    <property type="molecule type" value="Genomic_DNA"/>
</dbReference>
<reference evidence="1 2" key="1">
    <citation type="submission" date="2018-04" db="EMBL/GenBank/DDBJ databases">
        <title>Genomic Encyclopedia of Type Strains, Phase III (KMG-III): the genomes of soil and plant-associated and newly described type strains.</title>
        <authorList>
            <person name="Whitman W."/>
        </authorList>
    </citation>
    <scope>NUCLEOTIDE SEQUENCE [LARGE SCALE GENOMIC DNA]</scope>
    <source>
        <strain evidence="1 2">JA192</strain>
    </source>
</reference>
<gene>
    <name evidence="1" type="ORF">C8J29_10635</name>
</gene>
<keyword evidence="2" id="KW-1185">Reference proteome</keyword>
<dbReference type="RefSeq" id="WP_141703100.1">
    <property type="nucleotide sequence ID" value="NZ_MABH01000164.1"/>
</dbReference>
<dbReference type="Proteomes" id="UP000240800">
    <property type="component" value="Unassembled WGS sequence"/>
</dbReference>
<evidence type="ECO:0000313" key="1">
    <source>
        <dbReference type="EMBL" id="PTM77109.1"/>
    </source>
</evidence>
<protein>
    <submittedName>
        <fullName evidence="1">Uncharacterized protein</fullName>
    </submittedName>
</protein>
<name>A0ABX5J847_9RHOB</name>
<dbReference type="Pfam" id="PF18163">
    <property type="entry name" value="LD_cluster2"/>
    <property type="match status" value="1"/>
</dbReference>
<organism evidence="1 2">
    <name type="scientific">Cereibacter johrii</name>
    <dbReference type="NCBI Taxonomy" id="445629"/>
    <lineage>
        <taxon>Bacteria</taxon>
        <taxon>Pseudomonadati</taxon>
        <taxon>Pseudomonadota</taxon>
        <taxon>Alphaproteobacteria</taxon>
        <taxon>Rhodobacterales</taxon>
        <taxon>Paracoccaceae</taxon>
        <taxon>Cereibacter</taxon>
    </lineage>
</organism>
<proteinExistence type="predicted"/>
<comment type="caution">
    <text evidence="1">The sequence shown here is derived from an EMBL/GenBank/DDBJ whole genome shotgun (WGS) entry which is preliminary data.</text>
</comment>
<accession>A0ABX5J847</accession>
<evidence type="ECO:0000313" key="2">
    <source>
        <dbReference type="Proteomes" id="UP000240800"/>
    </source>
</evidence>
<sequence>MSALKGKLVALSVSDAPDRARLGLPKREVDRALFSICTVMVRSGARIVYSGNLDPSGLTFTMFRHLAGAYVATGKAPFIHIIPEPVFRETTFDALGLVLREGASVVETLVHIEGGLVPIRSVEDGLRVGRGASSVRLRNDEEFRIWLEAKSQLDSASAFSAARESMTHVSQARVVLGGKMGLLDVPDDAYQGAMPGIVEETLLALAADLPCVPLGAFGGAARDVAIALHLLDPAKRVPRGEQSATYDASLRQVAAYRHRIPAHLESALKSLADDDRSEAMAYEIADLLELWLTHQQALNSKE</sequence>